<evidence type="ECO:0000256" key="4">
    <source>
        <dbReference type="SAM" id="MobiDB-lite"/>
    </source>
</evidence>
<sequence>MAVYTPVIRLPPKRKPSLIRHGNGGSNTSSSSHGSPNELSLDPSDCLVSDTLYLSKLPANIRESDIRTLLQHCMPIEIFIDREKDIGQLRFSQAKYADRAYSLYNGFTFTNNTKLELQMYQDKRLDPEAKAALLEINGLPEHFDDNKLYDVFRPFGPLNLCKCVMKDGAFRGTAFVQFFNAYSSNEAVAQMDDHSLDGYRL</sequence>
<evidence type="ECO:0000313" key="6">
    <source>
        <dbReference type="EMBL" id="OAD02656.1"/>
    </source>
</evidence>
<dbReference type="AlphaFoldDB" id="A0A168KQP6"/>
<organism evidence="6 7">
    <name type="scientific">Mucor lusitanicus CBS 277.49</name>
    <dbReference type="NCBI Taxonomy" id="747725"/>
    <lineage>
        <taxon>Eukaryota</taxon>
        <taxon>Fungi</taxon>
        <taxon>Fungi incertae sedis</taxon>
        <taxon>Mucoromycota</taxon>
        <taxon>Mucoromycotina</taxon>
        <taxon>Mucoromycetes</taxon>
        <taxon>Mucorales</taxon>
        <taxon>Mucorineae</taxon>
        <taxon>Mucoraceae</taxon>
        <taxon>Mucor</taxon>
    </lineage>
</organism>
<dbReference type="PANTHER" id="PTHR24012">
    <property type="entry name" value="RNA BINDING PROTEIN"/>
    <property type="match status" value="1"/>
</dbReference>
<proteinExistence type="predicted"/>
<keyword evidence="7" id="KW-1185">Reference proteome</keyword>
<evidence type="ECO:0000256" key="2">
    <source>
        <dbReference type="ARBA" id="ARBA00022884"/>
    </source>
</evidence>
<dbReference type="SUPFAM" id="SSF54928">
    <property type="entry name" value="RNA-binding domain, RBD"/>
    <property type="match status" value="1"/>
</dbReference>
<dbReference type="OrthoDB" id="6159137at2759"/>
<dbReference type="InterPro" id="IPR012677">
    <property type="entry name" value="Nucleotide-bd_a/b_plait_sf"/>
</dbReference>
<dbReference type="Gene3D" id="3.30.70.330">
    <property type="match status" value="2"/>
</dbReference>
<feature type="compositionally biased region" description="Low complexity" evidence="4">
    <location>
        <begin position="26"/>
        <end position="35"/>
    </location>
</feature>
<evidence type="ECO:0000256" key="3">
    <source>
        <dbReference type="PROSITE-ProRule" id="PRU00176"/>
    </source>
</evidence>
<evidence type="ECO:0000313" key="7">
    <source>
        <dbReference type="Proteomes" id="UP000077051"/>
    </source>
</evidence>
<evidence type="ECO:0000256" key="1">
    <source>
        <dbReference type="ARBA" id="ARBA00022737"/>
    </source>
</evidence>
<accession>A0A168KQP6</accession>
<comment type="caution">
    <text evidence="6">The sequence shown here is derived from an EMBL/GenBank/DDBJ whole genome shotgun (WGS) entry which is preliminary data.</text>
</comment>
<evidence type="ECO:0000259" key="5">
    <source>
        <dbReference type="PROSITE" id="PS50102"/>
    </source>
</evidence>
<dbReference type="SMART" id="SM00360">
    <property type="entry name" value="RRM"/>
    <property type="match status" value="2"/>
</dbReference>
<dbReference type="VEuPathDB" id="FungiDB:MUCCIDRAFT_112049"/>
<dbReference type="Pfam" id="PF00076">
    <property type="entry name" value="RRM_1"/>
    <property type="match status" value="2"/>
</dbReference>
<feature type="domain" description="RRM" evidence="5">
    <location>
        <begin position="50"/>
        <end position="122"/>
    </location>
</feature>
<keyword evidence="2 3" id="KW-0694">RNA-binding</keyword>
<dbReference type="InterPro" id="IPR035979">
    <property type="entry name" value="RBD_domain_sf"/>
</dbReference>
<dbReference type="PROSITE" id="PS50102">
    <property type="entry name" value="RRM"/>
    <property type="match status" value="2"/>
</dbReference>
<name>A0A168KQP6_MUCCL</name>
<dbReference type="Proteomes" id="UP000077051">
    <property type="component" value="Unassembled WGS sequence"/>
</dbReference>
<dbReference type="EMBL" id="AMYB01000005">
    <property type="protein sequence ID" value="OAD02656.1"/>
    <property type="molecule type" value="Genomic_DNA"/>
</dbReference>
<dbReference type="CDD" id="cd00590">
    <property type="entry name" value="RRM_SF"/>
    <property type="match status" value="2"/>
</dbReference>
<keyword evidence="1" id="KW-0677">Repeat</keyword>
<feature type="region of interest" description="Disordered" evidence="4">
    <location>
        <begin position="13"/>
        <end position="40"/>
    </location>
</feature>
<gene>
    <name evidence="6" type="ORF">MUCCIDRAFT_112049</name>
</gene>
<feature type="domain" description="RRM" evidence="5">
    <location>
        <begin position="132"/>
        <end position="201"/>
    </location>
</feature>
<dbReference type="GO" id="GO:0003723">
    <property type="term" value="F:RNA binding"/>
    <property type="evidence" value="ECO:0007669"/>
    <property type="project" value="UniProtKB-UniRule"/>
</dbReference>
<dbReference type="InterPro" id="IPR000504">
    <property type="entry name" value="RRM_dom"/>
</dbReference>
<reference evidence="6 7" key="1">
    <citation type="submission" date="2015-06" db="EMBL/GenBank/DDBJ databases">
        <title>Expansion of signal transduction pathways in fungi by whole-genome duplication.</title>
        <authorList>
            <consortium name="DOE Joint Genome Institute"/>
            <person name="Corrochano L.M."/>
            <person name="Kuo A."/>
            <person name="Marcet-Houben M."/>
            <person name="Polaino S."/>
            <person name="Salamov A."/>
            <person name="Villalobos J.M."/>
            <person name="Alvarez M.I."/>
            <person name="Avalos J."/>
            <person name="Benito E.P."/>
            <person name="Benoit I."/>
            <person name="Burger G."/>
            <person name="Camino L.P."/>
            <person name="Canovas D."/>
            <person name="Cerda-Olmedo E."/>
            <person name="Cheng J.-F."/>
            <person name="Dominguez A."/>
            <person name="Elias M."/>
            <person name="Eslava A.P."/>
            <person name="Glaser F."/>
            <person name="Grimwood J."/>
            <person name="Gutierrez G."/>
            <person name="Heitman J."/>
            <person name="Henrissat B."/>
            <person name="Iturriaga E.A."/>
            <person name="Lang B.F."/>
            <person name="Lavin J.L."/>
            <person name="Lee S."/>
            <person name="Li W."/>
            <person name="Lindquist E."/>
            <person name="Lopez-Garcia S."/>
            <person name="Luque E.M."/>
            <person name="Marcos A.T."/>
            <person name="Martin J."/>
            <person name="Mccluskey K."/>
            <person name="Medina H.R."/>
            <person name="Miralles-Duran A."/>
            <person name="Miyazaki A."/>
            <person name="Munoz-Torres E."/>
            <person name="Oguiza J.A."/>
            <person name="Ohm R."/>
            <person name="Olmedo M."/>
            <person name="Orejas M."/>
            <person name="Ortiz-Castellanos L."/>
            <person name="Pisabarro A.G."/>
            <person name="Rodriguez-Romero J."/>
            <person name="Ruiz-Herrera J."/>
            <person name="Ruiz-Vazquez R."/>
            <person name="Sanz C."/>
            <person name="Schackwitz W."/>
            <person name="Schmutz J."/>
            <person name="Shahriari M."/>
            <person name="Shelest E."/>
            <person name="Silva-Franco F."/>
            <person name="Soanes D."/>
            <person name="Syed K."/>
            <person name="Tagua V.G."/>
            <person name="Talbot N.J."/>
            <person name="Thon M."/>
            <person name="De Vries R.P."/>
            <person name="Wiebenga A."/>
            <person name="Yadav J.S."/>
            <person name="Braun E.L."/>
            <person name="Baker S."/>
            <person name="Garre V."/>
            <person name="Horwitz B."/>
            <person name="Torres-Martinez S."/>
            <person name="Idnurm A."/>
            <person name="Herrera-Estrella A."/>
            <person name="Gabaldon T."/>
            <person name="Grigoriev I.V."/>
        </authorList>
    </citation>
    <scope>NUCLEOTIDE SEQUENCE [LARGE SCALE GENOMIC DNA]</scope>
    <source>
        <strain evidence="6 7">CBS 277.49</strain>
    </source>
</reference>
<protein>
    <recommendedName>
        <fullName evidence="5">RRM domain-containing protein</fullName>
    </recommendedName>
</protein>